<feature type="binding site" evidence="13">
    <location>
        <position position="537"/>
    </location>
    <ligand>
        <name>ATP</name>
        <dbReference type="ChEBI" id="CHEBI:30616"/>
    </ligand>
</feature>
<keyword evidence="4 11" id="KW-0547">Nucleotide-binding</keyword>
<evidence type="ECO:0000256" key="14">
    <source>
        <dbReference type="SAM" id="MobiDB-lite"/>
    </source>
</evidence>
<dbReference type="Gene3D" id="1.10.510.10">
    <property type="entry name" value="Transferase(Phosphotransferase) domain 1"/>
    <property type="match status" value="1"/>
</dbReference>
<feature type="signal peptide" evidence="16">
    <location>
        <begin position="1"/>
        <end position="22"/>
    </location>
</feature>
<feature type="domain" description="EGF-like" evidence="18">
    <location>
        <begin position="285"/>
        <end position="321"/>
    </location>
</feature>
<dbReference type="PANTHER" id="PTHR32444">
    <property type="entry name" value="BULB-TYPE LECTIN DOMAIN-CONTAINING PROTEIN"/>
    <property type="match status" value="1"/>
</dbReference>
<keyword evidence="15" id="KW-0812">Transmembrane</keyword>
<keyword evidence="8" id="KW-0325">Glycoprotein</keyword>
<evidence type="ECO:0000256" key="8">
    <source>
        <dbReference type="ARBA" id="ARBA00023180"/>
    </source>
</evidence>
<evidence type="ECO:0000256" key="16">
    <source>
        <dbReference type="SAM" id="SignalP"/>
    </source>
</evidence>
<evidence type="ECO:0000259" key="20">
    <source>
        <dbReference type="PROSITE" id="PS50948"/>
    </source>
</evidence>
<dbReference type="InterPro" id="IPR000858">
    <property type="entry name" value="S_locus_glycoprot_dom"/>
</dbReference>
<dbReference type="GO" id="GO:0005524">
    <property type="term" value="F:ATP binding"/>
    <property type="evidence" value="ECO:0007669"/>
    <property type="project" value="UniProtKB-UniRule"/>
</dbReference>
<dbReference type="PROSITE" id="PS50927">
    <property type="entry name" value="BULB_LECTIN"/>
    <property type="match status" value="1"/>
</dbReference>
<evidence type="ECO:0000256" key="3">
    <source>
        <dbReference type="ARBA" id="ARBA00022729"/>
    </source>
</evidence>
<dbReference type="InterPro" id="IPR024171">
    <property type="entry name" value="SRK-like_kinase"/>
</dbReference>
<evidence type="ECO:0000256" key="2">
    <source>
        <dbReference type="ARBA" id="ARBA00022679"/>
    </source>
</evidence>
<dbReference type="GO" id="GO:0048544">
    <property type="term" value="P:recognition of pollen"/>
    <property type="evidence" value="ECO:0007669"/>
    <property type="project" value="InterPro"/>
</dbReference>
<evidence type="ECO:0000256" key="13">
    <source>
        <dbReference type="PROSITE-ProRule" id="PRU10141"/>
    </source>
</evidence>
<evidence type="ECO:0000256" key="12">
    <source>
        <dbReference type="PROSITE-ProRule" id="PRU00076"/>
    </source>
</evidence>
<evidence type="ECO:0000256" key="7">
    <source>
        <dbReference type="ARBA" id="ARBA00023157"/>
    </source>
</evidence>
<dbReference type="SUPFAM" id="SSF56112">
    <property type="entry name" value="Protein kinase-like (PK-like)"/>
    <property type="match status" value="1"/>
</dbReference>
<feature type="compositionally biased region" description="Low complexity" evidence="14">
    <location>
        <begin position="809"/>
        <end position="827"/>
    </location>
</feature>
<dbReference type="CDD" id="cd01098">
    <property type="entry name" value="PAN_AP_plant"/>
    <property type="match status" value="1"/>
</dbReference>
<proteinExistence type="inferred from homology"/>
<dbReference type="Gene3D" id="3.50.4.10">
    <property type="entry name" value="Hepatocyte Growth Factor"/>
    <property type="match status" value="1"/>
</dbReference>
<dbReference type="FunFam" id="1.10.510.10:FF:000060">
    <property type="entry name" value="G-type lectin S-receptor-like serine/threonine-protein kinase"/>
    <property type="match status" value="1"/>
</dbReference>
<dbReference type="SMART" id="SM00473">
    <property type="entry name" value="PAN_AP"/>
    <property type="match status" value="1"/>
</dbReference>
<reference evidence="21" key="2">
    <citation type="submission" date="2022-03" db="EMBL/GenBank/DDBJ databases">
        <title>Draft title - Genomic analysis of global carrot germplasm unveils the trajectory of domestication and the origin of high carotenoid orange carrot.</title>
        <authorList>
            <person name="Iorizzo M."/>
            <person name="Ellison S."/>
            <person name="Senalik D."/>
            <person name="Macko-Podgorni A."/>
            <person name="Grzebelus D."/>
            <person name="Bostan H."/>
            <person name="Rolling W."/>
            <person name="Curaba J."/>
            <person name="Simon P."/>
        </authorList>
    </citation>
    <scope>NUCLEOTIDE SEQUENCE</scope>
    <source>
        <tissue evidence="21">Leaf</tissue>
    </source>
</reference>
<dbReference type="SMART" id="SM00220">
    <property type="entry name" value="S_TKc"/>
    <property type="match status" value="1"/>
</dbReference>
<dbReference type="FunFam" id="3.30.200.20:FF:000195">
    <property type="entry name" value="G-type lectin S-receptor-like serine/threonine-protein kinase"/>
    <property type="match status" value="1"/>
</dbReference>
<feature type="domain" description="Bulb-type lectin" evidence="19">
    <location>
        <begin position="24"/>
        <end position="146"/>
    </location>
</feature>
<evidence type="ECO:0000256" key="9">
    <source>
        <dbReference type="ARBA" id="ARBA00047899"/>
    </source>
</evidence>
<comment type="caution">
    <text evidence="12">Lacks conserved residue(s) required for the propagation of feature annotation.</text>
</comment>
<dbReference type="PANTHER" id="PTHR32444:SF98">
    <property type="entry name" value="RECEPTOR-LIKE SERINE_THREONINE-PROTEIN KINASE"/>
    <property type="match status" value="1"/>
</dbReference>
<dbReference type="InterPro" id="IPR011009">
    <property type="entry name" value="Kinase-like_dom_sf"/>
</dbReference>
<evidence type="ECO:0000259" key="19">
    <source>
        <dbReference type="PROSITE" id="PS50927"/>
    </source>
</evidence>
<dbReference type="InterPro" id="IPR017441">
    <property type="entry name" value="Protein_kinase_ATP_BS"/>
</dbReference>
<protein>
    <recommendedName>
        <fullName evidence="11">Receptor-like serine/threonine-protein kinase</fullName>
        <ecNumber evidence="11">2.7.11.1</ecNumber>
    </recommendedName>
</protein>
<evidence type="ECO:0000256" key="10">
    <source>
        <dbReference type="ARBA" id="ARBA00048679"/>
    </source>
</evidence>
<dbReference type="EC" id="2.7.11.1" evidence="11"/>
<accession>A0AAF0WA93</accession>
<dbReference type="PROSITE" id="PS50026">
    <property type="entry name" value="EGF_3"/>
    <property type="match status" value="1"/>
</dbReference>
<evidence type="ECO:0000259" key="17">
    <source>
        <dbReference type="PROSITE" id="PS50011"/>
    </source>
</evidence>
<gene>
    <name evidence="21" type="ORF">DCAR_0103611</name>
</gene>
<evidence type="ECO:0000313" key="21">
    <source>
        <dbReference type="EMBL" id="WOG84428.1"/>
    </source>
</evidence>
<keyword evidence="1 11" id="KW-0723">Serine/threonine-protein kinase</keyword>
<keyword evidence="15" id="KW-1133">Transmembrane helix</keyword>
<dbReference type="Pfam" id="PF00954">
    <property type="entry name" value="S_locus_glycop"/>
    <property type="match status" value="1"/>
</dbReference>
<dbReference type="Pfam" id="PF08276">
    <property type="entry name" value="PAN_2"/>
    <property type="match status" value="1"/>
</dbReference>
<keyword evidence="12" id="KW-0245">EGF-like domain</keyword>
<dbReference type="PROSITE" id="PS50948">
    <property type="entry name" value="PAN"/>
    <property type="match status" value="1"/>
</dbReference>
<dbReference type="InterPro" id="IPR000742">
    <property type="entry name" value="EGF"/>
</dbReference>
<dbReference type="AlphaFoldDB" id="A0AAF0WA93"/>
<dbReference type="PROSITE" id="PS50011">
    <property type="entry name" value="PROTEIN_KINASE_DOM"/>
    <property type="match status" value="1"/>
</dbReference>
<keyword evidence="22" id="KW-1185">Reference proteome</keyword>
<comment type="catalytic activity">
    <reaction evidence="10 11">
        <text>L-seryl-[protein] + ATP = O-phospho-L-seryl-[protein] + ADP + H(+)</text>
        <dbReference type="Rhea" id="RHEA:17989"/>
        <dbReference type="Rhea" id="RHEA-COMP:9863"/>
        <dbReference type="Rhea" id="RHEA-COMP:11604"/>
        <dbReference type="ChEBI" id="CHEBI:15378"/>
        <dbReference type="ChEBI" id="CHEBI:29999"/>
        <dbReference type="ChEBI" id="CHEBI:30616"/>
        <dbReference type="ChEBI" id="CHEBI:83421"/>
        <dbReference type="ChEBI" id="CHEBI:456216"/>
        <dbReference type="EC" id="2.7.11.1"/>
    </reaction>
</comment>
<dbReference type="Proteomes" id="UP000077755">
    <property type="component" value="Chromosome 1"/>
</dbReference>
<reference evidence="21" key="1">
    <citation type="journal article" date="2016" name="Nat. Genet.">
        <title>A high-quality carrot genome assembly provides new insights into carotenoid accumulation and asterid genome evolution.</title>
        <authorList>
            <person name="Iorizzo M."/>
            <person name="Ellison S."/>
            <person name="Senalik D."/>
            <person name="Zeng P."/>
            <person name="Satapoomin P."/>
            <person name="Huang J."/>
            <person name="Bowman M."/>
            <person name="Iovene M."/>
            <person name="Sanseverino W."/>
            <person name="Cavagnaro P."/>
            <person name="Yildiz M."/>
            <person name="Macko-Podgorni A."/>
            <person name="Moranska E."/>
            <person name="Grzebelus E."/>
            <person name="Grzebelus D."/>
            <person name="Ashrafi H."/>
            <person name="Zheng Z."/>
            <person name="Cheng S."/>
            <person name="Spooner D."/>
            <person name="Van Deynze A."/>
            <person name="Simon P."/>
        </authorList>
    </citation>
    <scope>NUCLEOTIDE SEQUENCE</scope>
    <source>
        <tissue evidence="21">Leaf</tissue>
    </source>
</reference>
<feature type="region of interest" description="Disordered" evidence="14">
    <location>
        <begin position="797"/>
        <end position="827"/>
    </location>
</feature>
<dbReference type="InterPro" id="IPR001245">
    <property type="entry name" value="Ser-Thr/Tyr_kinase_cat_dom"/>
</dbReference>
<dbReference type="InterPro" id="IPR008271">
    <property type="entry name" value="Ser/Thr_kinase_AS"/>
</dbReference>
<dbReference type="InterPro" id="IPR000719">
    <property type="entry name" value="Prot_kinase_dom"/>
</dbReference>
<dbReference type="SUPFAM" id="SSF51110">
    <property type="entry name" value="alpha-D-mannose-specific plant lectins"/>
    <property type="match status" value="1"/>
</dbReference>
<name>A0AAF0WA93_DAUCS</name>
<keyword evidence="15" id="KW-0472">Membrane</keyword>
<dbReference type="Gene3D" id="2.90.10.10">
    <property type="entry name" value="Bulb-type lectin domain"/>
    <property type="match status" value="1"/>
</dbReference>
<dbReference type="EMBL" id="CP093343">
    <property type="protein sequence ID" value="WOG84428.1"/>
    <property type="molecule type" value="Genomic_DNA"/>
</dbReference>
<feature type="transmembrane region" description="Helical" evidence="15">
    <location>
        <begin position="442"/>
        <end position="463"/>
    </location>
</feature>
<evidence type="ECO:0000259" key="18">
    <source>
        <dbReference type="PROSITE" id="PS50026"/>
    </source>
</evidence>
<feature type="chain" id="PRO_5042180854" description="Receptor-like serine/threonine-protein kinase" evidence="16">
    <location>
        <begin position="23"/>
        <end position="827"/>
    </location>
</feature>
<dbReference type="PROSITE" id="PS00108">
    <property type="entry name" value="PROTEIN_KINASE_ST"/>
    <property type="match status" value="1"/>
</dbReference>
<dbReference type="PROSITE" id="PS00107">
    <property type="entry name" value="PROTEIN_KINASE_ATP"/>
    <property type="match status" value="1"/>
</dbReference>
<dbReference type="GO" id="GO:0004674">
    <property type="term" value="F:protein serine/threonine kinase activity"/>
    <property type="evidence" value="ECO:0007669"/>
    <property type="project" value="UniProtKB-KW"/>
</dbReference>
<keyword evidence="2 11" id="KW-0808">Transferase</keyword>
<evidence type="ECO:0000256" key="4">
    <source>
        <dbReference type="ARBA" id="ARBA00022741"/>
    </source>
</evidence>
<keyword evidence="5 11" id="KW-0418">Kinase</keyword>
<feature type="domain" description="Protein kinase" evidence="17">
    <location>
        <begin position="509"/>
        <end position="786"/>
    </location>
</feature>
<dbReference type="FunFam" id="2.90.10.10:FF:000004">
    <property type="entry name" value="G-type lectin S-receptor-like serine/threonine-protein kinase"/>
    <property type="match status" value="1"/>
</dbReference>
<keyword evidence="6 11" id="KW-0067">ATP-binding</keyword>
<dbReference type="SMART" id="SM00108">
    <property type="entry name" value="B_lectin"/>
    <property type="match status" value="1"/>
</dbReference>
<keyword evidence="7" id="KW-1015">Disulfide bond</keyword>
<dbReference type="Pfam" id="PF01453">
    <property type="entry name" value="B_lectin"/>
    <property type="match status" value="1"/>
</dbReference>
<dbReference type="PIRSF" id="PIRSF000641">
    <property type="entry name" value="SRK"/>
    <property type="match status" value="1"/>
</dbReference>
<dbReference type="InterPro" id="IPR003609">
    <property type="entry name" value="Pan_app"/>
</dbReference>
<evidence type="ECO:0000313" key="22">
    <source>
        <dbReference type="Proteomes" id="UP000077755"/>
    </source>
</evidence>
<dbReference type="CDD" id="cd00028">
    <property type="entry name" value="B_lectin"/>
    <property type="match status" value="1"/>
</dbReference>
<dbReference type="InterPro" id="IPR001480">
    <property type="entry name" value="Bulb-type_lectin_dom"/>
</dbReference>
<dbReference type="Pfam" id="PF07714">
    <property type="entry name" value="PK_Tyr_Ser-Thr"/>
    <property type="match status" value="1"/>
</dbReference>
<evidence type="ECO:0000256" key="5">
    <source>
        <dbReference type="ARBA" id="ARBA00022777"/>
    </source>
</evidence>
<evidence type="ECO:0000256" key="1">
    <source>
        <dbReference type="ARBA" id="ARBA00022527"/>
    </source>
</evidence>
<comment type="similarity">
    <text evidence="11">Belongs to the protein kinase superfamily. Ser/Thr protein kinase family.</text>
</comment>
<evidence type="ECO:0000256" key="15">
    <source>
        <dbReference type="SAM" id="Phobius"/>
    </source>
</evidence>
<dbReference type="CDD" id="cd14066">
    <property type="entry name" value="STKc_IRAK"/>
    <property type="match status" value="1"/>
</dbReference>
<dbReference type="InterPro" id="IPR036426">
    <property type="entry name" value="Bulb-type_lectin_dom_sf"/>
</dbReference>
<sequence>MEKTTIILVCSCLFSIMTFSSAAGDTIAANESISDGQTIVSARGEFEMGFFSPEGNPHNRYFGIWYKKISNGTVIWVANREAPISNTSGVVRVSSRGIVVGTNHTTRSIWTSNSSASVKNPVAQLLDTGNLVFRDENELLNFAWQSFDHPVDNFLPGMKFGYDLVNGLDRYFSPWKSDDDPAPGEYTHRVDKNGYPQLILWKGSVPWYRTGPWVGSRFSGIPFLKPNGFYVIDFVITQTEVYYVFNLVNSSESPITRWTLAPNGVSTRYKWNRDKHSWSQYLTLEVSDCDDYEFCGANGVCNVNKSPRCECIKGFDPKNPEHWAEADWTSGCSRNVELECGNGDDFFRYTGLKLPDTRWSKYNMSMSLVECRDKCLKDCNCTAYSNTDIRNGGSGCLLWFGDLKDMRGYSADGQDLYVKMAASELINSYTEGSKNSGQKTGVWIVLVPAFVVLAAICCLLLLYRIRKKGIKRAVQVDLDNVAAATREQGPDLDLPLLDFIQIAKATDNFSDNNKLGEGGFGAVYKGVLEEGQEIAVKRLSKDSRQGVTEFMNEVSCIAKLQHRNLVRLIACCVEEQERMLVYEYMPNKGLDSVLFDKEMCKSLDWPKRYNIINGTAKGLLYLHQDSRLKVIHRDLKASNILLDYEMNPKISDFGLARIFGESETQASTTTVVGTYGYMPPEYAIDGLFSTKSDVYSFGVLLLEIISGKKNRGFRHPDHNLNLVGHAWRCYTENNLLGIADKVILNSSNEHEVFRVTEIGLLCVQEYPEDRPSMSSVVLMLSSEIALPCSKKPGFCSERKKPNDTTSPASNHTSCSINSSSVSFYAPR</sequence>
<organism evidence="21 22">
    <name type="scientific">Daucus carota subsp. sativus</name>
    <name type="common">Carrot</name>
    <dbReference type="NCBI Taxonomy" id="79200"/>
    <lineage>
        <taxon>Eukaryota</taxon>
        <taxon>Viridiplantae</taxon>
        <taxon>Streptophyta</taxon>
        <taxon>Embryophyta</taxon>
        <taxon>Tracheophyta</taxon>
        <taxon>Spermatophyta</taxon>
        <taxon>Magnoliopsida</taxon>
        <taxon>eudicotyledons</taxon>
        <taxon>Gunneridae</taxon>
        <taxon>Pentapetalae</taxon>
        <taxon>asterids</taxon>
        <taxon>campanulids</taxon>
        <taxon>Apiales</taxon>
        <taxon>Apiaceae</taxon>
        <taxon>Apioideae</taxon>
        <taxon>Scandiceae</taxon>
        <taxon>Daucinae</taxon>
        <taxon>Daucus</taxon>
        <taxon>Daucus sect. Daucus</taxon>
    </lineage>
</organism>
<evidence type="ECO:0000256" key="6">
    <source>
        <dbReference type="ARBA" id="ARBA00022840"/>
    </source>
</evidence>
<comment type="catalytic activity">
    <reaction evidence="9 11">
        <text>L-threonyl-[protein] + ATP = O-phospho-L-threonyl-[protein] + ADP + H(+)</text>
        <dbReference type="Rhea" id="RHEA:46608"/>
        <dbReference type="Rhea" id="RHEA-COMP:11060"/>
        <dbReference type="Rhea" id="RHEA-COMP:11605"/>
        <dbReference type="ChEBI" id="CHEBI:15378"/>
        <dbReference type="ChEBI" id="CHEBI:30013"/>
        <dbReference type="ChEBI" id="CHEBI:30616"/>
        <dbReference type="ChEBI" id="CHEBI:61977"/>
        <dbReference type="ChEBI" id="CHEBI:456216"/>
        <dbReference type="EC" id="2.7.11.1"/>
    </reaction>
</comment>
<evidence type="ECO:0000256" key="11">
    <source>
        <dbReference type="PIRNR" id="PIRNR000641"/>
    </source>
</evidence>
<dbReference type="Gene3D" id="3.30.200.20">
    <property type="entry name" value="Phosphorylase Kinase, domain 1"/>
    <property type="match status" value="1"/>
</dbReference>
<keyword evidence="3 16" id="KW-0732">Signal</keyword>
<feature type="domain" description="Apple" evidence="20">
    <location>
        <begin position="340"/>
        <end position="421"/>
    </location>
</feature>